<dbReference type="Proteomes" id="UP001056873">
    <property type="component" value="Chromosome"/>
</dbReference>
<gene>
    <name evidence="1" type="ORF">KFQ06_07620</name>
</gene>
<dbReference type="Gene3D" id="2.160.20.10">
    <property type="entry name" value="Single-stranded right-handed beta-helix, Pectin lyase-like"/>
    <property type="match status" value="1"/>
</dbReference>
<dbReference type="InterPro" id="IPR012334">
    <property type="entry name" value="Pectin_lyas_fold"/>
</dbReference>
<name>A0ABY5CW16_9GAMM</name>
<sequence length="513" mass="56236">MITEYFIDLDAKVNGTGSEQSPFNSAEVLNTLKYPYSAKIKRGGRQTVKIKLPSMSGQNEQTTITAYGEGPNPVLIASNAMAPVLDSSLVKNLLISGIDFVCPFINYASDNLIYLRANSEGVNHKANVIIEKSTIRYMHPVQIKTKAVYIDAIGGSGIKYRNDTLKVRDVNIYGGHWGVQIHCGSAYDLTGGKTEAYKGRDILIDNVAVIDAVGDGCQVSFANGQGKPVIANCYYRSERYTYPNQLWTASFWLGGCDDAGIEYCESAGSMLHLRDKMGFDIDGRCSGCWVRYCYSHNNGGGFGMFTDTCTDVFNNLAEMESVLIDQKAGNANNTMEYCLSYNDGVSRGGYAGNWLKFTVVRNVVNARVSNCTFIDTLSKDPAHMIQWGQTQPYIFTKYPGVHMQNNIFYFKYAAVPVNDIGWGNGVGYMKWSNNILYSPEDNGASMIDARCSYENTLHADPLVSFMGNNPPNGFEAAKLIGLLSRSVAHNAGSPNSLPDILGISGNNIGWLQS</sequence>
<dbReference type="RefSeq" id="WP_252961661.1">
    <property type="nucleotide sequence ID" value="NZ_CAMIPH010000021.1"/>
</dbReference>
<reference evidence="1" key="1">
    <citation type="journal article" date="2022" name="BMC Genomics">
        <title>Genome sequence of the entomopathogenic Serratia entomophila isolate 626 and characterisation of the species specific itaconate degradation pathway.</title>
        <authorList>
            <person name="Vaughan A.L."/>
            <person name="Altermann E."/>
            <person name="Glare T.R."/>
            <person name="Hurst M.R.H."/>
        </authorList>
    </citation>
    <scope>NUCLEOTIDE SEQUENCE</scope>
    <source>
        <strain evidence="1">626</strain>
    </source>
</reference>
<evidence type="ECO:0000313" key="2">
    <source>
        <dbReference type="Proteomes" id="UP001056873"/>
    </source>
</evidence>
<organism evidence="1 2">
    <name type="scientific">Serratia entomophila</name>
    <dbReference type="NCBI Taxonomy" id="42906"/>
    <lineage>
        <taxon>Bacteria</taxon>
        <taxon>Pseudomonadati</taxon>
        <taxon>Pseudomonadota</taxon>
        <taxon>Gammaproteobacteria</taxon>
        <taxon>Enterobacterales</taxon>
        <taxon>Yersiniaceae</taxon>
        <taxon>Serratia</taxon>
    </lineage>
</organism>
<dbReference type="SUPFAM" id="SSF51126">
    <property type="entry name" value="Pectin lyase-like"/>
    <property type="match status" value="1"/>
</dbReference>
<dbReference type="InterPro" id="IPR011050">
    <property type="entry name" value="Pectin_lyase_fold/virulence"/>
</dbReference>
<evidence type="ECO:0000313" key="1">
    <source>
        <dbReference type="EMBL" id="USV02368.1"/>
    </source>
</evidence>
<keyword evidence="2" id="KW-1185">Reference proteome</keyword>
<accession>A0ABY5CW16</accession>
<proteinExistence type="predicted"/>
<dbReference type="EMBL" id="CP074347">
    <property type="protein sequence ID" value="USV02368.1"/>
    <property type="molecule type" value="Genomic_DNA"/>
</dbReference>
<protein>
    <submittedName>
        <fullName evidence="1">Uncharacterized protein</fullName>
    </submittedName>
</protein>